<dbReference type="InterPro" id="IPR001258">
    <property type="entry name" value="NHL_repeat"/>
</dbReference>
<evidence type="ECO:0000259" key="8">
    <source>
        <dbReference type="Pfam" id="PF04893"/>
    </source>
</evidence>
<feature type="transmembrane region" description="Helical" evidence="7">
    <location>
        <begin position="645"/>
        <end position="668"/>
    </location>
</feature>
<comment type="caution">
    <text evidence="9">The sequence shown here is derived from an EMBL/GenBank/DDBJ whole genome shotgun (WGS) entry which is preliminary data.</text>
</comment>
<evidence type="ECO:0000256" key="3">
    <source>
        <dbReference type="ARBA" id="ARBA00022737"/>
    </source>
</evidence>
<keyword evidence="5 7" id="KW-0472">Membrane</keyword>
<dbReference type="CDD" id="cd05819">
    <property type="entry name" value="NHL"/>
    <property type="match status" value="1"/>
</dbReference>
<keyword evidence="10" id="KW-1185">Reference proteome</keyword>
<name>A0A5R9GCY3_9BACL</name>
<evidence type="ECO:0000256" key="1">
    <source>
        <dbReference type="ARBA" id="ARBA00004141"/>
    </source>
</evidence>
<dbReference type="InterPro" id="IPR006977">
    <property type="entry name" value="Yip1_dom"/>
</dbReference>
<keyword evidence="3" id="KW-0677">Repeat</keyword>
<keyword evidence="4 7" id="KW-1133">Transmembrane helix</keyword>
<feature type="transmembrane region" description="Helical" evidence="7">
    <location>
        <begin position="514"/>
        <end position="532"/>
    </location>
</feature>
<keyword evidence="2 7" id="KW-0812">Transmembrane</keyword>
<evidence type="ECO:0000256" key="6">
    <source>
        <dbReference type="PROSITE-ProRule" id="PRU00504"/>
    </source>
</evidence>
<evidence type="ECO:0000313" key="10">
    <source>
        <dbReference type="Proteomes" id="UP000309676"/>
    </source>
</evidence>
<organism evidence="9 10">
    <name type="scientific">Paenibacillus antri</name>
    <dbReference type="NCBI Taxonomy" id="2582848"/>
    <lineage>
        <taxon>Bacteria</taxon>
        <taxon>Bacillati</taxon>
        <taxon>Bacillota</taxon>
        <taxon>Bacilli</taxon>
        <taxon>Bacillales</taxon>
        <taxon>Paenibacillaceae</taxon>
        <taxon>Paenibacillus</taxon>
    </lineage>
</organism>
<feature type="transmembrane region" description="Helical" evidence="7">
    <location>
        <begin position="544"/>
        <end position="568"/>
    </location>
</feature>
<reference evidence="9 10" key="1">
    <citation type="submission" date="2019-05" db="EMBL/GenBank/DDBJ databases">
        <authorList>
            <person name="Narsing Rao M.P."/>
            <person name="Li W.J."/>
        </authorList>
    </citation>
    <scope>NUCLEOTIDE SEQUENCE [LARGE SCALE GENOMIC DNA]</scope>
    <source>
        <strain evidence="9 10">SYSU_K30003</strain>
    </source>
</reference>
<dbReference type="SUPFAM" id="SSF101898">
    <property type="entry name" value="NHL repeat"/>
    <property type="match status" value="1"/>
</dbReference>
<dbReference type="GO" id="GO:0016020">
    <property type="term" value="C:membrane"/>
    <property type="evidence" value="ECO:0007669"/>
    <property type="project" value="UniProtKB-SubCell"/>
</dbReference>
<evidence type="ECO:0000256" key="5">
    <source>
        <dbReference type="ARBA" id="ARBA00023136"/>
    </source>
</evidence>
<dbReference type="InterPro" id="IPR050952">
    <property type="entry name" value="TRIM-NHL_E3_ligases"/>
</dbReference>
<dbReference type="Gene3D" id="2.120.10.30">
    <property type="entry name" value="TolB, C-terminal domain"/>
    <property type="match status" value="2"/>
</dbReference>
<evidence type="ECO:0000256" key="4">
    <source>
        <dbReference type="ARBA" id="ARBA00022989"/>
    </source>
</evidence>
<dbReference type="PROSITE" id="PS51125">
    <property type="entry name" value="NHL"/>
    <property type="match status" value="2"/>
</dbReference>
<dbReference type="EMBL" id="VCIW01000007">
    <property type="protein sequence ID" value="TLS51940.1"/>
    <property type="molecule type" value="Genomic_DNA"/>
</dbReference>
<gene>
    <name evidence="9" type="ORF">FE782_13245</name>
</gene>
<feature type="domain" description="Yip1" evidence="8">
    <location>
        <begin position="492"/>
        <end position="656"/>
    </location>
</feature>
<dbReference type="Pfam" id="PF01436">
    <property type="entry name" value="NHL"/>
    <property type="match status" value="2"/>
</dbReference>
<sequence>MYPTFTKDSYGNVIFTQPAYTPIRLLGDDLVVPDPEEPASEQSSPLSGPKDVFIDSKDHVYIADTGNNRIVHFDENLRFLRYIESKSSPFKAPEGVFVDQEGDVYVADTGNKRVVHLDSEGNFVQEMGRPNSRFIPEDFKYDPIKVVADRRGYLYVVTLGGYRGLLQMDQEGNFQSFYGANKTEFSVLDAVKRALYTEEMYANEISKLPGAISNVAIGPDGFIYTSTSGNISNSQVKRLNYEGKNLLVNSTELLEGESKSLSFGERLWTRYSEEGRKLLPQIADLAVDQYGNIIAIDQQYRFVNQYDSYGNLLFFWGGRSAPSSTQLGLIKNPVAVAVNSRNELFVLDDQENVLQVFRLSEFGQLVYHANDLTNKGFYAESEPYWHRVLELNAQYTPAILGLAKTAYQKEDYATAKELFRRAGDQVGYSDSFWQLRLRWFQERFSFFATLFVALSAVYLAGGRFVRKLAARFAARRSPRTHPVWEQLKHAFYMLKHPIDGFTALRFENKGGYRGAILILIGMYAALLAYRMFTSFSFLKAEEHSVNALTVFIQFSLVWFVWVVCNYLISSIYRGEGRFKDVFVGSAYALIPFALFAIPLTLISNALTLSEEAIYQYLLYGLVVWVGAMFFWKVQSLQNYGVGETVVNILLSVFAMVVTGVLAFIVIGLSNELRLFIYEVYQEVTLR</sequence>
<dbReference type="Pfam" id="PF04893">
    <property type="entry name" value="Yip1"/>
    <property type="match status" value="1"/>
</dbReference>
<dbReference type="PANTHER" id="PTHR24104">
    <property type="entry name" value="E3 UBIQUITIN-PROTEIN LIGASE NHLRC1-RELATED"/>
    <property type="match status" value="1"/>
</dbReference>
<feature type="repeat" description="NHL" evidence="6">
    <location>
        <begin position="45"/>
        <end position="76"/>
    </location>
</feature>
<comment type="subcellular location">
    <subcellularLocation>
        <location evidence="1">Membrane</location>
        <topology evidence="1">Multi-pass membrane protein</topology>
    </subcellularLocation>
</comment>
<dbReference type="Proteomes" id="UP000309676">
    <property type="component" value="Unassembled WGS sequence"/>
</dbReference>
<feature type="transmembrane region" description="Helical" evidence="7">
    <location>
        <begin position="444"/>
        <end position="465"/>
    </location>
</feature>
<evidence type="ECO:0000313" key="9">
    <source>
        <dbReference type="EMBL" id="TLS51940.1"/>
    </source>
</evidence>
<accession>A0A5R9GCY3</accession>
<dbReference type="PANTHER" id="PTHR24104:SF25">
    <property type="entry name" value="PROTEIN LIN-41"/>
    <property type="match status" value="1"/>
</dbReference>
<evidence type="ECO:0000256" key="2">
    <source>
        <dbReference type="ARBA" id="ARBA00022692"/>
    </source>
</evidence>
<feature type="transmembrane region" description="Helical" evidence="7">
    <location>
        <begin position="580"/>
        <end position="601"/>
    </location>
</feature>
<feature type="repeat" description="NHL" evidence="6">
    <location>
        <begin position="77"/>
        <end position="120"/>
    </location>
</feature>
<proteinExistence type="predicted"/>
<evidence type="ECO:0000256" key="7">
    <source>
        <dbReference type="SAM" id="Phobius"/>
    </source>
</evidence>
<protein>
    <submittedName>
        <fullName evidence="9">Nuclease PIN</fullName>
    </submittedName>
</protein>
<dbReference type="AlphaFoldDB" id="A0A5R9GCY3"/>
<dbReference type="OrthoDB" id="9799230at2"/>
<feature type="transmembrane region" description="Helical" evidence="7">
    <location>
        <begin position="613"/>
        <end position="633"/>
    </location>
</feature>
<dbReference type="InterPro" id="IPR011042">
    <property type="entry name" value="6-blade_b-propeller_TolB-like"/>
</dbReference>
<dbReference type="GO" id="GO:0008270">
    <property type="term" value="F:zinc ion binding"/>
    <property type="evidence" value="ECO:0007669"/>
    <property type="project" value="UniProtKB-KW"/>
</dbReference>